<protein>
    <submittedName>
        <fullName evidence="2">PXO1-70</fullName>
    </submittedName>
</protein>
<gene>
    <name evidence="2" type="ORF">NCTC7582_05144</name>
</gene>
<name>A0A2X1AAQ1_9BACI</name>
<organism evidence="2 3">
    <name type="scientific">Lysinibacillus capsici</name>
    <dbReference type="NCBI Taxonomy" id="2115968"/>
    <lineage>
        <taxon>Bacteria</taxon>
        <taxon>Bacillati</taxon>
        <taxon>Bacillota</taxon>
        <taxon>Bacilli</taxon>
        <taxon>Bacillales</taxon>
        <taxon>Bacillaceae</taxon>
        <taxon>Lysinibacillus</taxon>
    </lineage>
</organism>
<dbReference type="InterPro" id="IPR024385">
    <property type="entry name" value="DUF3854"/>
</dbReference>
<dbReference type="RefSeq" id="WP_112118856.1">
    <property type="nucleotide sequence ID" value="NZ_UAQE01000006.1"/>
</dbReference>
<sequence>MGVIDKRSLRLAFRDKRSGKGWFEFYRQPCVICGHIGNCMIFEDQKTVVCTRQASDIVFSKENLSYVHRLDGEIKLTGKTNAHTSRKKFDDHILSHFFNELIKDSTTKIKPEHIEHFAVKRGISEETIAIRGYCSYPEKPWETAKNVLGPFGSHDTFLNGSQGIPGFYLDQYNNWTMVRHDGILIPYRDRYNQVIGFQIRYDNPPNIVAVDALNYQGLQAKVKKQPNLVQVLDNGEVIAELEMKLNQRLEFKNGDKRGFVQLKKGQRYMWLSSAKRKGGTQAGGMDSPLPVHVSVPSNELKQNNVLVEEHKDSSQHGVAIKTKSIWLTEGALKADLAIDHIVNAYADEIDEVGKVMLAVPGVNTWRRILPLLEEMGVERINVAFDMDAAENPDVQKHYVEMVQYLRENYKVYIALWPLDKAKGIDDCLCMSMKPILRKVQS</sequence>
<evidence type="ECO:0000313" key="3">
    <source>
        <dbReference type="Proteomes" id="UP000251431"/>
    </source>
</evidence>
<reference evidence="2 3" key="1">
    <citation type="submission" date="2018-06" db="EMBL/GenBank/DDBJ databases">
        <authorList>
            <consortium name="Pathogen Informatics"/>
            <person name="Doyle S."/>
        </authorList>
    </citation>
    <scope>NUCLEOTIDE SEQUENCE [LARGE SCALE GENOMIC DNA]</scope>
    <source>
        <strain evidence="2 3">NCTC7582</strain>
    </source>
</reference>
<dbReference type="EMBL" id="UAQE01000006">
    <property type="protein sequence ID" value="SPU40600.1"/>
    <property type="molecule type" value="Genomic_DNA"/>
</dbReference>
<evidence type="ECO:0000259" key="1">
    <source>
        <dbReference type="Pfam" id="PF12965"/>
    </source>
</evidence>
<proteinExistence type="predicted"/>
<evidence type="ECO:0000313" key="2">
    <source>
        <dbReference type="EMBL" id="SPU40600.1"/>
    </source>
</evidence>
<accession>A0A2X1AAQ1</accession>
<dbReference type="Proteomes" id="UP000251431">
    <property type="component" value="Unassembled WGS sequence"/>
</dbReference>
<dbReference type="AlphaFoldDB" id="A0A2X1AAQ1"/>
<dbReference type="Pfam" id="PF12965">
    <property type="entry name" value="DUF3854"/>
    <property type="match status" value="1"/>
</dbReference>
<feature type="domain" description="DUF3854" evidence="1">
    <location>
        <begin position="324"/>
        <end position="429"/>
    </location>
</feature>